<gene>
    <name evidence="7" type="ORF">A7L45_05535</name>
</gene>
<evidence type="ECO:0000256" key="2">
    <source>
        <dbReference type="ARBA" id="ARBA00023015"/>
    </source>
</evidence>
<keyword evidence="2" id="KW-0805">Transcription regulation</keyword>
<dbReference type="InterPro" id="IPR018060">
    <property type="entry name" value="HTH_AraC"/>
</dbReference>
<keyword evidence="3" id="KW-0238">DNA-binding</keyword>
<feature type="domain" description="HTH araC/xylS-type" evidence="6">
    <location>
        <begin position="175"/>
        <end position="273"/>
    </location>
</feature>
<dbReference type="SMART" id="SM00342">
    <property type="entry name" value="HTH_ARAC"/>
    <property type="match status" value="1"/>
</dbReference>
<dbReference type="Proteomes" id="UP000182569">
    <property type="component" value="Chromosome"/>
</dbReference>
<reference evidence="8" key="1">
    <citation type="journal article" date="2016" name="Front. Microbiol.">
        <title>Complete Genome Sequence of Clostridium estertheticum DSM 8809, a Microbe Identified in Spoiled Vacuum Packed Beef.</title>
        <authorList>
            <person name="Yu Z."/>
            <person name="Gunn L."/>
            <person name="Brennan E."/>
            <person name="Reid R."/>
            <person name="Wall P.G."/>
            <person name="Gaora O.P."/>
            <person name="Hurley D."/>
            <person name="Bolton D."/>
            <person name="Fanning S."/>
        </authorList>
    </citation>
    <scope>NUCLEOTIDE SEQUENCE [LARGE SCALE GENOMIC DNA]</scope>
    <source>
        <strain evidence="8">DSM 8809</strain>
    </source>
</reference>
<keyword evidence="8" id="KW-1185">Reference proteome</keyword>
<dbReference type="InterPro" id="IPR049166">
    <property type="entry name" value="GH39_cat"/>
</dbReference>
<evidence type="ECO:0000256" key="5">
    <source>
        <dbReference type="ARBA" id="ARBA00023295"/>
    </source>
</evidence>
<dbReference type="RefSeq" id="WP_071611859.1">
    <property type="nucleotide sequence ID" value="NZ_CP015756.1"/>
</dbReference>
<dbReference type="AlphaFoldDB" id="A0A1J0GFA3"/>
<dbReference type="InterPro" id="IPR037923">
    <property type="entry name" value="HTH-like"/>
</dbReference>
<dbReference type="Gene3D" id="2.60.40.1500">
    <property type="entry name" value="Glycosyl hydrolase domain, family 39"/>
    <property type="match status" value="1"/>
</dbReference>
<dbReference type="Gene3D" id="1.10.10.60">
    <property type="entry name" value="Homeodomain-like"/>
    <property type="match status" value="2"/>
</dbReference>
<evidence type="ECO:0000256" key="4">
    <source>
        <dbReference type="ARBA" id="ARBA00023163"/>
    </source>
</evidence>
<dbReference type="PROSITE" id="PS00041">
    <property type="entry name" value="HTH_ARAC_FAMILY_1"/>
    <property type="match status" value="1"/>
</dbReference>
<dbReference type="Gene3D" id="2.60.120.10">
    <property type="entry name" value="Jelly Rolls"/>
    <property type="match status" value="1"/>
</dbReference>
<protein>
    <recommendedName>
        <fullName evidence="6">HTH araC/xylS-type domain-containing protein</fullName>
    </recommendedName>
</protein>
<accession>A0A1J0GFA3</accession>
<dbReference type="SUPFAM" id="SSF51011">
    <property type="entry name" value="Glycosyl hydrolase domain"/>
    <property type="match status" value="1"/>
</dbReference>
<dbReference type="PANTHER" id="PTHR43280">
    <property type="entry name" value="ARAC-FAMILY TRANSCRIPTIONAL REGULATOR"/>
    <property type="match status" value="1"/>
</dbReference>
<dbReference type="InterPro" id="IPR014710">
    <property type="entry name" value="RmlC-like_jellyroll"/>
</dbReference>
<dbReference type="OrthoDB" id="9776971at2"/>
<keyword evidence="5" id="KW-0326">Glycosidase</keyword>
<name>A0A1J0GFA3_9CLOT</name>
<sequence length="695" mass="82239">MRKEYISYMNDLPISISLKNINDYPIHWHNSIEIIFVLEGTINVLIESGNYEVYEREIEIINCDEAHRIYSEVENKVLIFHLDPIFFEKYYDDMKNIYFYTNSSEEGAQREEKYDVLRKYLSILACEVIQKSENFDDQIESILVKLLFHLINNFHYLTYDEKDIKENVTQFQRYHRIIRYIYNNYMNKISLQDIANIEYLSPYYLCHQIKEMSGTNLKELVNNVRVDESIKLLLDTDKTISDVSFDVGFSHARYYNKSFKDHYKCTPLQFRKKYDIPADKFDSFKKIQTCDLSTSIQYLSNYLEDYDRFNYTNKIIKLQTDFTLKGSHLYHKWEENINLGQAKELIKAREQEYLRTFQEAIGFKNGIVQNLFGKEMKIYFNENVNFLNWNEVEKLLEFLMDISLVPVIILDQIFEDKSSFIKLLESFILYFADIYGIEIVKLWKFQVSKDLSIEYIDISKQIFEKYQLQDLIEEPFNGPEAINTIYDSSYMLPYIIHNFINDTSSLNALKAFDTVEENSILNNELFFGSPGLLTLDGIKKASYYAYYLLSKLGNEVIDRGDGYIITRRDEDIQVLLYSYSDELNTLIKLEDLAKGKGRKNITERKISLSIKNLIHDYKVIKYEIGEKVGSAYDIWLRMGKPKRLGYDEWKLLTKISTPNISLSYAKKNAVYNNIIKIEGYGSTLIVLQEVQKHLF</sequence>
<dbReference type="PROSITE" id="PS01124">
    <property type="entry name" value="HTH_ARAC_FAMILY_2"/>
    <property type="match status" value="1"/>
</dbReference>
<dbReference type="KEGG" id="ceu:A7L45_05535"/>
<evidence type="ECO:0000313" key="7">
    <source>
        <dbReference type="EMBL" id="APC39566.1"/>
    </source>
</evidence>
<evidence type="ECO:0000259" key="6">
    <source>
        <dbReference type="PROSITE" id="PS01124"/>
    </source>
</evidence>
<dbReference type="GO" id="GO:0003700">
    <property type="term" value="F:DNA-binding transcription factor activity"/>
    <property type="evidence" value="ECO:0007669"/>
    <property type="project" value="InterPro"/>
</dbReference>
<keyword evidence="1" id="KW-0378">Hydrolase</keyword>
<dbReference type="PANTHER" id="PTHR43280:SF34">
    <property type="entry name" value="ARAC-FAMILY TRANSCRIPTIONAL REGULATOR"/>
    <property type="match status" value="1"/>
</dbReference>
<dbReference type="Pfam" id="PF12833">
    <property type="entry name" value="HTH_18"/>
    <property type="match status" value="1"/>
</dbReference>
<dbReference type="Pfam" id="PF01229">
    <property type="entry name" value="Glyco_hydro_39"/>
    <property type="match status" value="1"/>
</dbReference>
<dbReference type="STRING" id="1552.A7L45_05535"/>
<dbReference type="SUPFAM" id="SSF46689">
    <property type="entry name" value="Homeodomain-like"/>
    <property type="match status" value="1"/>
</dbReference>
<keyword evidence="4" id="KW-0804">Transcription</keyword>
<evidence type="ECO:0000256" key="1">
    <source>
        <dbReference type="ARBA" id="ARBA00022801"/>
    </source>
</evidence>
<evidence type="ECO:0000256" key="3">
    <source>
        <dbReference type="ARBA" id="ARBA00023125"/>
    </source>
</evidence>
<dbReference type="InterPro" id="IPR018062">
    <property type="entry name" value="HTH_AraC-typ_CS"/>
</dbReference>
<dbReference type="InterPro" id="IPR009057">
    <property type="entry name" value="Homeodomain-like_sf"/>
</dbReference>
<dbReference type="GO" id="GO:0043565">
    <property type="term" value="F:sequence-specific DNA binding"/>
    <property type="evidence" value="ECO:0007669"/>
    <property type="project" value="InterPro"/>
</dbReference>
<dbReference type="Gene3D" id="3.20.20.80">
    <property type="entry name" value="Glycosidases"/>
    <property type="match status" value="2"/>
</dbReference>
<organism evidence="7 8">
    <name type="scientific">Clostridium estertheticum subsp. estertheticum</name>
    <dbReference type="NCBI Taxonomy" id="1552"/>
    <lineage>
        <taxon>Bacteria</taxon>
        <taxon>Bacillati</taxon>
        <taxon>Bacillota</taxon>
        <taxon>Clostridia</taxon>
        <taxon>Eubacteriales</taxon>
        <taxon>Clostridiaceae</taxon>
        <taxon>Clostridium</taxon>
    </lineage>
</organism>
<dbReference type="GO" id="GO:0016798">
    <property type="term" value="F:hydrolase activity, acting on glycosyl bonds"/>
    <property type="evidence" value="ECO:0007669"/>
    <property type="project" value="UniProtKB-KW"/>
</dbReference>
<dbReference type="EMBL" id="CP015756">
    <property type="protein sequence ID" value="APC39566.1"/>
    <property type="molecule type" value="Genomic_DNA"/>
</dbReference>
<dbReference type="SUPFAM" id="SSF51215">
    <property type="entry name" value="Regulatory protein AraC"/>
    <property type="match status" value="1"/>
</dbReference>
<evidence type="ECO:0000313" key="8">
    <source>
        <dbReference type="Proteomes" id="UP000182569"/>
    </source>
</evidence>
<proteinExistence type="predicted"/>